<dbReference type="NCBIfam" id="TIGR01389">
    <property type="entry name" value="recQ"/>
    <property type="match status" value="1"/>
</dbReference>
<dbReference type="Pfam" id="PF16124">
    <property type="entry name" value="RecQ_Zn_bind"/>
    <property type="match status" value="1"/>
</dbReference>
<dbReference type="Pfam" id="PF00570">
    <property type="entry name" value="HRDC"/>
    <property type="match status" value="1"/>
</dbReference>
<dbReference type="EC" id="5.6.2.4" evidence="16"/>
<comment type="caution">
    <text evidence="20">The sequence shown here is derived from an EMBL/GenBank/DDBJ whole genome shotgun (WGS) entry which is preliminary data.</text>
</comment>
<evidence type="ECO:0000256" key="4">
    <source>
        <dbReference type="ARBA" id="ARBA00022723"/>
    </source>
</evidence>
<evidence type="ECO:0000256" key="1">
    <source>
        <dbReference type="ARBA" id="ARBA00001946"/>
    </source>
</evidence>
<dbReference type="GO" id="GO:0046872">
    <property type="term" value="F:metal ion binding"/>
    <property type="evidence" value="ECO:0007669"/>
    <property type="project" value="UniProtKB-KW"/>
</dbReference>
<dbReference type="AlphaFoldDB" id="A0A0E1XHY1"/>
<dbReference type="Gene3D" id="1.10.150.80">
    <property type="entry name" value="HRDC domain"/>
    <property type="match status" value="1"/>
</dbReference>
<evidence type="ECO:0000256" key="9">
    <source>
        <dbReference type="ARBA" id="ARBA00022833"/>
    </source>
</evidence>
<proteinExistence type="inferred from homology"/>
<evidence type="ECO:0000313" key="20">
    <source>
        <dbReference type="EMBL" id="EFH95366.1"/>
    </source>
</evidence>
<dbReference type="GO" id="GO:0043138">
    <property type="term" value="F:3'-5' DNA helicase activity"/>
    <property type="evidence" value="ECO:0007669"/>
    <property type="project" value="UniProtKB-EC"/>
</dbReference>
<keyword evidence="11" id="KW-0238">DNA-binding</keyword>
<evidence type="ECO:0000256" key="2">
    <source>
        <dbReference type="ARBA" id="ARBA00001947"/>
    </source>
</evidence>
<comment type="cofactor">
    <cofactor evidence="1">
        <name>Mg(2+)</name>
        <dbReference type="ChEBI" id="CHEBI:18420"/>
    </cofactor>
</comment>
<dbReference type="GO" id="GO:0005524">
    <property type="term" value="F:ATP binding"/>
    <property type="evidence" value="ECO:0007669"/>
    <property type="project" value="UniProtKB-KW"/>
</dbReference>
<evidence type="ECO:0000259" key="19">
    <source>
        <dbReference type="PROSITE" id="PS51194"/>
    </source>
</evidence>
<dbReference type="GO" id="GO:0006260">
    <property type="term" value="P:DNA replication"/>
    <property type="evidence" value="ECO:0007669"/>
    <property type="project" value="InterPro"/>
</dbReference>
<dbReference type="GO" id="GO:0003677">
    <property type="term" value="F:DNA binding"/>
    <property type="evidence" value="ECO:0007669"/>
    <property type="project" value="UniProtKB-KW"/>
</dbReference>
<evidence type="ECO:0000256" key="10">
    <source>
        <dbReference type="ARBA" id="ARBA00022840"/>
    </source>
</evidence>
<comment type="similarity">
    <text evidence="3">Belongs to the helicase family. RecQ subfamily.</text>
</comment>
<feature type="domain" description="Helicase ATP-binding" evidence="18">
    <location>
        <begin position="23"/>
        <end position="192"/>
    </location>
</feature>
<evidence type="ECO:0000259" key="18">
    <source>
        <dbReference type="PROSITE" id="PS51192"/>
    </source>
</evidence>
<comment type="cofactor">
    <cofactor evidence="2">
        <name>Zn(2+)</name>
        <dbReference type="ChEBI" id="CHEBI:29105"/>
    </cofactor>
</comment>
<dbReference type="Gene3D" id="3.40.50.300">
    <property type="entry name" value="P-loop containing nucleotide triphosphate hydrolases"/>
    <property type="match status" value="2"/>
</dbReference>
<dbReference type="InterPro" id="IPR036390">
    <property type="entry name" value="WH_DNA-bd_sf"/>
</dbReference>
<dbReference type="SMART" id="SM00956">
    <property type="entry name" value="RQC"/>
    <property type="match status" value="1"/>
</dbReference>
<evidence type="ECO:0000256" key="5">
    <source>
        <dbReference type="ARBA" id="ARBA00022741"/>
    </source>
</evidence>
<feature type="domain" description="Helicase C-terminal" evidence="19">
    <location>
        <begin position="216"/>
        <end position="363"/>
    </location>
</feature>
<dbReference type="InterPro" id="IPR010997">
    <property type="entry name" value="HRDC-like_sf"/>
</dbReference>
<comment type="catalytic activity">
    <reaction evidence="15">
        <text>Couples ATP hydrolysis with the unwinding of duplex DNA by translocating in the 3'-5' direction.</text>
        <dbReference type="EC" id="5.6.2.4"/>
    </reaction>
</comment>
<dbReference type="Pfam" id="PF00271">
    <property type="entry name" value="Helicase_C"/>
    <property type="match status" value="1"/>
</dbReference>
<dbReference type="FunFam" id="3.40.50.300:FF:002198">
    <property type="entry name" value="ATP-dependent DNA helicase RecQ"/>
    <property type="match status" value="1"/>
</dbReference>
<dbReference type="PROSITE" id="PS50967">
    <property type="entry name" value="HRDC"/>
    <property type="match status" value="1"/>
</dbReference>
<keyword evidence="10" id="KW-0067">ATP-binding</keyword>
<evidence type="ECO:0000256" key="3">
    <source>
        <dbReference type="ARBA" id="ARBA00005446"/>
    </source>
</evidence>
<dbReference type="SUPFAM" id="SSF46785">
    <property type="entry name" value="Winged helix' DNA-binding domain"/>
    <property type="match status" value="1"/>
</dbReference>
<dbReference type="GO" id="GO:0009378">
    <property type="term" value="F:four-way junction helicase activity"/>
    <property type="evidence" value="ECO:0007669"/>
    <property type="project" value="TreeGrafter"/>
</dbReference>
<dbReference type="InterPro" id="IPR006293">
    <property type="entry name" value="DNA_helicase_ATP-dep_RecQ_bac"/>
</dbReference>
<reference evidence="20" key="1">
    <citation type="submission" date="2010-05" db="EMBL/GenBank/DDBJ databases">
        <authorList>
            <person name="Muzny D."/>
            <person name="Qin X."/>
            <person name="Buhay C."/>
            <person name="Dugan-Rocha S."/>
            <person name="Ding Y."/>
            <person name="Chen G."/>
            <person name="Hawes A."/>
            <person name="Holder M."/>
            <person name="Jhangiani S."/>
            <person name="Johnson A."/>
            <person name="Khan Z."/>
            <person name="Li Z."/>
            <person name="Liu W."/>
            <person name="Liu X."/>
            <person name="Perez L."/>
            <person name="Shen H."/>
            <person name="Wang Q."/>
            <person name="Watt J."/>
            <person name="Xi L."/>
            <person name="Xin Y."/>
            <person name="Zhou J."/>
            <person name="Deng J."/>
            <person name="Jiang H."/>
            <person name="Liu Y."/>
            <person name="Qu J."/>
            <person name="Song X.-Z."/>
            <person name="Zhang L."/>
            <person name="Villasana D."/>
            <person name="Johnson A."/>
            <person name="Liu J."/>
            <person name="Liyanage D."/>
            <person name="Lorensuhewa L."/>
            <person name="Robinson T."/>
            <person name="Song A."/>
            <person name="Song B.-B."/>
            <person name="Dinh H."/>
            <person name="Thornton R."/>
            <person name="Coyle M."/>
            <person name="Francisco L."/>
            <person name="Jackson L."/>
            <person name="Javaid M."/>
            <person name="Korchina V."/>
            <person name="Kovar C."/>
            <person name="Mata R."/>
            <person name="Mathew T."/>
            <person name="Ngo R."/>
            <person name="Nguyen L."/>
            <person name="Nguyen N."/>
            <person name="Okwuonu G."/>
            <person name="Ongeri F."/>
            <person name="Pham C."/>
            <person name="Simmons D."/>
            <person name="Wilczek-Boney K."/>
            <person name="Hale W."/>
            <person name="Jakkamsetti A."/>
            <person name="Pham P."/>
            <person name="Ruth R."/>
            <person name="San Lucas F."/>
            <person name="Warren J."/>
            <person name="Zhang J."/>
            <person name="Zhao Z."/>
            <person name="Zhou C."/>
            <person name="Zhu D."/>
            <person name="Lee S."/>
            <person name="Bess C."/>
            <person name="Blankenburg K."/>
            <person name="Forbes L."/>
            <person name="Fu Q."/>
            <person name="Gubbala S."/>
            <person name="Hirani K."/>
            <person name="Jayaseelan J.C."/>
            <person name="Lara F."/>
            <person name="Munidasa M."/>
            <person name="Palculict T."/>
            <person name="Patil S."/>
            <person name="Pu L.-L."/>
            <person name="Saada N."/>
            <person name="Tang L."/>
            <person name="Weissenberger G."/>
            <person name="Zhu Y."/>
            <person name="Hemphill L."/>
            <person name="Shang Y."/>
            <person name="Youmans B."/>
            <person name="Ayvaz T."/>
            <person name="Ross M."/>
            <person name="Santibanez J."/>
            <person name="Aqrawi P."/>
            <person name="Gross S."/>
            <person name="Joshi V."/>
            <person name="Fowler G."/>
            <person name="Nazareth L."/>
            <person name="Reid J."/>
            <person name="Worley K."/>
            <person name="Petrosino J."/>
            <person name="Highlander S."/>
            <person name="Gibbs R."/>
        </authorList>
    </citation>
    <scope>NUCLEOTIDE SEQUENCE [LARGE SCALE GENOMIC DNA]</scope>
    <source>
        <strain evidence="20">MN8</strain>
    </source>
</reference>
<evidence type="ECO:0000256" key="12">
    <source>
        <dbReference type="ARBA" id="ARBA00023172"/>
    </source>
</evidence>
<dbReference type="Gene3D" id="1.10.10.10">
    <property type="entry name" value="Winged helix-like DNA-binding domain superfamily/Winged helix DNA-binding domain"/>
    <property type="match status" value="1"/>
</dbReference>
<sequence>MMQQTLSHYFGYETFRPGQEEIISKVLDHRNVLGVLPTGGGKSICYQVPGLLLGGTTIVISPLISLMKDQVDQLKAMGIQAAFLNSSLTQKEQQRIEKALSNGEIQFLYVAPERFENRYFLNMLQRIKIHLVAFDEAHCISKWGHDFRPSYQNVISKVFTLPQDFTIIALTATATVEVQQDIREKLNIAQTDQIKTSTKRRNLIFKVNPTYQRQKFILDYIKTHDEDAGIIYCSTRKQVEELQEALESQKIESVIYHAGLSNKEREEAQNDFLFDRVKVVVATNAFGMGIDKSNVRFVIHYNMPGDLESYYQEAGRAGRDGLKSECILLFSERDINLHEYFITVSQADDDYKDKMGEKLTKMIQYTKTKKCLEATIVHYFEPNEKLEECEQCSNCVQQDKSYNMTQEAKMIISCIARMKQQESYSVIIQVLRGESTDYIKYKGYDQISTHGLMKGYTTSELSHLIDELRFKGFLNENDEILMCDTSIKKLLSNEVEVFTTPFKQKATEKVFINTVEGVDRVLFSQLVEVRKKLSDKLTIAPVSIFSDYTLEEFAKRKPASKQDMINIDGVGSYKLKHYCPAFLETIQNYKAKV</sequence>
<keyword evidence="14" id="KW-0413">Isomerase</keyword>
<evidence type="ECO:0000256" key="13">
    <source>
        <dbReference type="ARBA" id="ARBA00023204"/>
    </source>
</evidence>
<dbReference type="InterPro" id="IPR036388">
    <property type="entry name" value="WH-like_DNA-bd_sf"/>
</dbReference>
<dbReference type="SMART" id="SM00490">
    <property type="entry name" value="HELICc"/>
    <property type="match status" value="1"/>
</dbReference>
<dbReference type="InterPro" id="IPR027417">
    <property type="entry name" value="P-loop_NTPase"/>
</dbReference>
<dbReference type="InterPro" id="IPR011545">
    <property type="entry name" value="DEAD/DEAH_box_helicase_dom"/>
</dbReference>
<dbReference type="FunFam" id="3.40.50.300:FF:000296">
    <property type="entry name" value="ATP-dependent DNA helicase RecQ"/>
    <property type="match status" value="1"/>
</dbReference>
<dbReference type="GO" id="GO:0006281">
    <property type="term" value="P:DNA repair"/>
    <property type="evidence" value="ECO:0007669"/>
    <property type="project" value="UniProtKB-KW"/>
</dbReference>
<keyword evidence="5" id="KW-0547">Nucleotide-binding</keyword>
<dbReference type="SMART" id="SM00341">
    <property type="entry name" value="HRDC"/>
    <property type="match status" value="1"/>
</dbReference>
<dbReference type="InterPro" id="IPR004589">
    <property type="entry name" value="DNA_helicase_ATP-dep_RecQ"/>
</dbReference>
<dbReference type="InterPro" id="IPR001650">
    <property type="entry name" value="Helicase_C-like"/>
</dbReference>
<evidence type="ECO:0000256" key="16">
    <source>
        <dbReference type="NCBIfam" id="TIGR01389"/>
    </source>
</evidence>
<keyword evidence="13" id="KW-0234">DNA repair</keyword>
<evidence type="ECO:0000256" key="15">
    <source>
        <dbReference type="ARBA" id="ARBA00034617"/>
    </source>
</evidence>
<dbReference type="SMART" id="SM00487">
    <property type="entry name" value="DEXDc"/>
    <property type="match status" value="1"/>
</dbReference>
<protein>
    <recommendedName>
        <fullName evidence="16">DNA helicase RecQ</fullName>
        <ecNumber evidence="16">5.6.2.4</ecNumber>
    </recommendedName>
</protein>
<dbReference type="SMR" id="A0A0E1XHY1"/>
<dbReference type="EMBL" id="ACJA02000003">
    <property type="protein sequence ID" value="EFH95366.1"/>
    <property type="molecule type" value="Genomic_DNA"/>
</dbReference>
<name>A0A0E1XHY1_STAAU</name>
<evidence type="ECO:0000256" key="7">
    <source>
        <dbReference type="ARBA" id="ARBA00022801"/>
    </source>
</evidence>
<dbReference type="CDD" id="cd17920">
    <property type="entry name" value="DEXHc_RecQ"/>
    <property type="match status" value="1"/>
</dbReference>
<dbReference type="Proteomes" id="UP000003455">
    <property type="component" value="Chromosome"/>
</dbReference>
<dbReference type="Pfam" id="PF00270">
    <property type="entry name" value="DEAD"/>
    <property type="match status" value="1"/>
</dbReference>
<gene>
    <name evidence="20" type="primary">recQ</name>
    <name evidence="20" type="ORF">HMPREF0769_11576</name>
</gene>
<keyword evidence="6" id="KW-0227">DNA damage</keyword>
<dbReference type="GO" id="GO:0043590">
    <property type="term" value="C:bacterial nucleoid"/>
    <property type="evidence" value="ECO:0007669"/>
    <property type="project" value="TreeGrafter"/>
</dbReference>
<organism evidence="20">
    <name type="scientific">Staphylococcus aureus subsp. aureus MN8</name>
    <dbReference type="NCBI Taxonomy" id="548470"/>
    <lineage>
        <taxon>Bacteria</taxon>
        <taxon>Bacillati</taxon>
        <taxon>Bacillota</taxon>
        <taxon>Bacilli</taxon>
        <taxon>Bacillales</taxon>
        <taxon>Staphylococcaceae</taxon>
        <taxon>Staphylococcus</taxon>
    </lineage>
</organism>
<keyword evidence="4" id="KW-0479">Metal-binding</keyword>
<evidence type="ECO:0000256" key="11">
    <source>
        <dbReference type="ARBA" id="ARBA00023125"/>
    </source>
</evidence>
<accession>A0A0E1XHY1</accession>
<dbReference type="InterPro" id="IPR032284">
    <property type="entry name" value="RecQ_Zn-bd"/>
</dbReference>
<dbReference type="InterPro" id="IPR014001">
    <property type="entry name" value="Helicase_ATP-bd"/>
</dbReference>
<keyword evidence="8 20" id="KW-0347">Helicase</keyword>
<keyword evidence="12" id="KW-0233">DNA recombination</keyword>
<evidence type="ECO:0000256" key="8">
    <source>
        <dbReference type="ARBA" id="ARBA00022806"/>
    </source>
</evidence>
<dbReference type="PROSITE" id="PS51194">
    <property type="entry name" value="HELICASE_CTER"/>
    <property type="match status" value="1"/>
</dbReference>
<dbReference type="InterPro" id="IPR044876">
    <property type="entry name" value="HRDC_dom_sf"/>
</dbReference>
<dbReference type="PANTHER" id="PTHR13710">
    <property type="entry name" value="DNA HELICASE RECQ FAMILY MEMBER"/>
    <property type="match status" value="1"/>
</dbReference>
<evidence type="ECO:0000256" key="14">
    <source>
        <dbReference type="ARBA" id="ARBA00023235"/>
    </source>
</evidence>
<keyword evidence="9" id="KW-0862">Zinc</keyword>
<dbReference type="GO" id="GO:0009432">
    <property type="term" value="P:SOS response"/>
    <property type="evidence" value="ECO:0007669"/>
    <property type="project" value="UniProtKB-UniRule"/>
</dbReference>
<dbReference type="PANTHER" id="PTHR13710:SF105">
    <property type="entry name" value="ATP-DEPENDENT DNA HELICASE Q1"/>
    <property type="match status" value="1"/>
</dbReference>
<dbReference type="RefSeq" id="WP_000983677.1">
    <property type="nucleotide sequence ID" value="NZ_CM000952.1"/>
</dbReference>
<dbReference type="Pfam" id="PF09382">
    <property type="entry name" value="RQC"/>
    <property type="match status" value="1"/>
</dbReference>
<dbReference type="GO" id="GO:0030894">
    <property type="term" value="C:replisome"/>
    <property type="evidence" value="ECO:0007669"/>
    <property type="project" value="TreeGrafter"/>
</dbReference>
<dbReference type="InterPro" id="IPR018982">
    <property type="entry name" value="RQC_domain"/>
</dbReference>
<keyword evidence="7 20" id="KW-0378">Hydrolase</keyword>
<dbReference type="SUPFAM" id="SSF52540">
    <property type="entry name" value="P-loop containing nucleoside triphosphate hydrolases"/>
    <property type="match status" value="1"/>
</dbReference>
<dbReference type="InterPro" id="IPR002121">
    <property type="entry name" value="HRDC_dom"/>
</dbReference>
<dbReference type="SUPFAM" id="SSF47819">
    <property type="entry name" value="HRDC-like"/>
    <property type="match status" value="1"/>
</dbReference>
<dbReference type="GO" id="GO:0016787">
    <property type="term" value="F:hydrolase activity"/>
    <property type="evidence" value="ECO:0007669"/>
    <property type="project" value="UniProtKB-KW"/>
</dbReference>
<feature type="domain" description="HRDC" evidence="17">
    <location>
        <begin position="516"/>
        <end position="593"/>
    </location>
</feature>
<dbReference type="NCBIfam" id="TIGR00614">
    <property type="entry name" value="recQ_fam"/>
    <property type="match status" value="1"/>
</dbReference>
<dbReference type="HOGENOM" id="CLU_001103_14_3_9"/>
<evidence type="ECO:0000256" key="6">
    <source>
        <dbReference type="ARBA" id="ARBA00022763"/>
    </source>
</evidence>
<dbReference type="GO" id="GO:0005737">
    <property type="term" value="C:cytoplasm"/>
    <property type="evidence" value="ECO:0007669"/>
    <property type="project" value="TreeGrafter"/>
</dbReference>
<evidence type="ECO:0000259" key="17">
    <source>
        <dbReference type="PROSITE" id="PS50967"/>
    </source>
</evidence>
<dbReference type="GO" id="GO:0006310">
    <property type="term" value="P:DNA recombination"/>
    <property type="evidence" value="ECO:0007669"/>
    <property type="project" value="UniProtKB-UniRule"/>
</dbReference>
<dbReference type="PROSITE" id="PS51192">
    <property type="entry name" value="HELICASE_ATP_BIND_1"/>
    <property type="match status" value="1"/>
</dbReference>